<sequence length="51" mass="5526">MTLRKMLSPRSPSASLSTGTVHSPVALYYNTDYADIATPVRAGRLRMLDSG</sequence>
<dbReference type="Proteomes" id="UP000295781">
    <property type="component" value="Chromosome"/>
</dbReference>
<accession>A0A4P2PY46</accession>
<proteinExistence type="predicted"/>
<evidence type="ECO:0000313" key="1">
    <source>
        <dbReference type="EMBL" id="AUX21488.1"/>
    </source>
</evidence>
<evidence type="ECO:0000313" key="2">
    <source>
        <dbReference type="Proteomes" id="UP000295781"/>
    </source>
</evidence>
<gene>
    <name evidence="1" type="ORF">SOCEGT47_019720</name>
</gene>
<reference evidence="1 2" key="1">
    <citation type="submission" date="2015-09" db="EMBL/GenBank/DDBJ databases">
        <title>Sorangium comparison.</title>
        <authorList>
            <person name="Zaburannyi N."/>
            <person name="Bunk B."/>
            <person name="Overmann J."/>
            <person name="Mueller R."/>
        </authorList>
    </citation>
    <scope>NUCLEOTIDE SEQUENCE [LARGE SCALE GENOMIC DNA]</scope>
    <source>
        <strain evidence="1 2">So ceGT47</strain>
    </source>
</reference>
<dbReference type="AlphaFoldDB" id="A0A4P2PY46"/>
<organism evidence="1 2">
    <name type="scientific">Sorangium cellulosum</name>
    <name type="common">Polyangium cellulosum</name>
    <dbReference type="NCBI Taxonomy" id="56"/>
    <lineage>
        <taxon>Bacteria</taxon>
        <taxon>Pseudomonadati</taxon>
        <taxon>Myxococcota</taxon>
        <taxon>Polyangia</taxon>
        <taxon>Polyangiales</taxon>
        <taxon>Polyangiaceae</taxon>
        <taxon>Sorangium</taxon>
    </lineage>
</organism>
<name>A0A4P2PY46_SORCE</name>
<protein>
    <submittedName>
        <fullName evidence="1">Uncharacterized protein</fullName>
    </submittedName>
</protein>
<dbReference type="EMBL" id="CP012670">
    <property type="protein sequence ID" value="AUX21488.1"/>
    <property type="molecule type" value="Genomic_DNA"/>
</dbReference>